<dbReference type="SUPFAM" id="SSF53850">
    <property type="entry name" value="Periplasmic binding protein-like II"/>
    <property type="match status" value="1"/>
</dbReference>
<keyword evidence="2" id="KW-1185">Reference proteome</keyword>
<gene>
    <name evidence="1" type="ORF">NIES593_13675</name>
</gene>
<dbReference type="RefSeq" id="WP_073600113.1">
    <property type="nucleotide sequence ID" value="NZ_MRCB01000015.1"/>
</dbReference>
<sequence length="303" mass="33868">MSFQSLANVIDDRAYRQSISRRLFLVQMLLLTACGAKITPTQVEELVIGVISYEQGKQILDRFDRFNRYLGEKMGARIEIEPAFNETLALDRIEARDWSLVFAPPGVAASAIAYRQYTPLFPLQNDGNLSSILVVRQDSPVRDLKALNGQTIVLGKQGSATGYYFPLYNLYGLTLAEIMFAPTPKTVLEWVAQGKATAGAISEQEFNLYSSQLDSVQLRVLFTDPRNVPSGSVLIAPTIERNREDYIRQVMSDAPTALAQEVGYLPDRSLPDYQYMISVVKRVRAIATHVREKPARLIASEPS</sequence>
<reference evidence="1 2" key="1">
    <citation type="submission" date="2016-11" db="EMBL/GenBank/DDBJ databases">
        <title>Draft Genome Sequences of Nine Cyanobacterial Strains from Diverse Habitats.</title>
        <authorList>
            <person name="Zhu T."/>
            <person name="Hou S."/>
            <person name="Lu X."/>
            <person name="Hess W.R."/>
        </authorList>
    </citation>
    <scope>NUCLEOTIDE SEQUENCE [LARGE SCALE GENOMIC DNA]</scope>
    <source>
        <strain evidence="1 2">NIES-593</strain>
    </source>
</reference>
<dbReference type="Gene3D" id="3.40.190.10">
    <property type="entry name" value="Periplasmic binding protein-like II"/>
    <property type="match status" value="2"/>
</dbReference>
<dbReference type="PANTHER" id="PTHR35841">
    <property type="entry name" value="PHOSPHONATES-BINDING PERIPLASMIC PROTEIN"/>
    <property type="match status" value="1"/>
</dbReference>
<comment type="caution">
    <text evidence="1">The sequence shown here is derived from an EMBL/GenBank/DDBJ whole genome shotgun (WGS) entry which is preliminary data.</text>
</comment>
<dbReference type="OrthoDB" id="480969at2"/>
<dbReference type="Pfam" id="PF12974">
    <property type="entry name" value="Phosphonate-bd"/>
    <property type="match status" value="1"/>
</dbReference>
<dbReference type="PANTHER" id="PTHR35841:SF1">
    <property type="entry name" value="PHOSPHONATES-BINDING PERIPLASMIC PROTEIN"/>
    <property type="match status" value="1"/>
</dbReference>
<name>A0A1U7HF84_9CYAN</name>
<dbReference type="STRING" id="1921803.NIES593_13675"/>
<evidence type="ECO:0000313" key="1">
    <source>
        <dbReference type="EMBL" id="OKH22240.1"/>
    </source>
</evidence>
<accession>A0A1U7HF84</accession>
<evidence type="ECO:0000313" key="2">
    <source>
        <dbReference type="Proteomes" id="UP000186868"/>
    </source>
</evidence>
<protein>
    <submittedName>
        <fullName evidence="1">Phosphonate ABC transporter substrate-binding protein</fullName>
    </submittedName>
</protein>
<organism evidence="1 2">
    <name type="scientific">Hydrococcus rivularis NIES-593</name>
    <dbReference type="NCBI Taxonomy" id="1921803"/>
    <lineage>
        <taxon>Bacteria</taxon>
        <taxon>Bacillati</taxon>
        <taxon>Cyanobacteriota</taxon>
        <taxon>Cyanophyceae</taxon>
        <taxon>Pleurocapsales</taxon>
        <taxon>Hydrococcaceae</taxon>
        <taxon>Hydrococcus</taxon>
    </lineage>
</organism>
<proteinExistence type="predicted"/>
<dbReference type="EMBL" id="MRCB01000015">
    <property type="protein sequence ID" value="OKH22240.1"/>
    <property type="molecule type" value="Genomic_DNA"/>
</dbReference>
<dbReference type="AlphaFoldDB" id="A0A1U7HF84"/>
<dbReference type="Proteomes" id="UP000186868">
    <property type="component" value="Unassembled WGS sequence"/>
</dbReference>